<dbReference type="InterPro" id="IPR009389">
    <property type="entry name" value="DUF1045"/>
</dbReference>
<dbReference type="EMBL" id="JADIKG010000008">
    <property type="protein sequence ID" value="MFK2871995.1"/>
    <property type="molecule type" value="Genomic_DNA"/>
</dbReference>
<reference evidence="1 2" key="1">
    <citation type="submission" date="2020-10" db="EMBL/GenBank/DDBJ databases">
        <title>Phylogeny of dyella-like bacteria.</title>
        <authorList>
            <person name="Fu J."/>
        </authorList>
    </citation>
    <scope>NUCLEOTIDE SEQUENCE [LARGE SCALE GENOMIC DNA]</scope>
    <source>
        <strain evidence="1 2">DHOB07</strain>
    </source>
</reference>
<gene>
    <name evidence="1" type="ORF">ISP13_00520</name>
</gene>
<dbReference type="RefSeq" id="WP_284402110.1">
    <property type="nucleotide sequence ID" value="NZ_BSNQ01000009.1"/>
</dbReference>
<comment type="caution">
    <text evidence="1">The sequence shown here is derived from an EMBL/GenBank/DDBJ whole genome shotgun (WGS) entry which is preliminary data.</text>
</comment>
<evidence type="ECO:0000313" key="2">
    <source>
        <dbReference type="Proteomes" id="UP001620405"/>
    </source>
</evidence>
<dbReference type="Pfam" id="PF06299">
    <property type="entry name" value="DUF1045"/>
    <property type="match status" value="1"/>
</dbReference>
<sequence length="218" mass="24792">MRYAVYFCPAEDSGLHAFGRDWLSTQTIPGMAPERLQALLAPARRYGWHATLVAPFALAEGVSYEDLRQKLDDIAQHVATFKLPLQLDKLAGFLALRPSGDEAAAQALSERCVLALNALRAPLTEDAWQRRAPHLGEDELRLFREYGYPYVLQRYRFHMTLCARASDEEEQALREWLSLKLTKPTHAHIDALTICCERELDQPFEQIERIALRKGTAT</sequence>
<name>A0ABW8IRB1_9GAMM</name>
<evidence type="ECO:0000313" key="1">
    <source>
        <dbReference type="EMBL" id="MFK2871995.1"/>
    </source>
</evidence>
<dbReference type="Gene3D" id="3.90.1140.10">
    <property type="entry name" value="Cyclic phosphodiesterase"/>
    <property type="match status" value="1"/>
</dbReference>
<dbReference type="Proteomes" id="UP001620405">
    <property type="component" value="Unassembled WGS sequence"/>
</dbReference>
<keyword evidence="2" id="KW-1185">Reference proteome</keyword>
<organism evidence="1 2">
    <name type="scientific">Dyella lipolytica</name>
    <dbReference type="NCBI Taxonomy" id="1867835"/>
    <lineage>
        <taxon>Bacteria</taxon>
        <taxon>Pseudomonadati</taxon>
        <taxon>Pseudomonadota</taxon>
        <taxon>Gammaproteobacteria</taxon>
        <taxon>Lysobacterales</taxon>
        <taxon>Rhodanobacteraceae</taxon>
        <taxon>Dyella</taxon>
    </lineage>
</organism>
<accession>A0ABW8IRB1</accession>
<protein>
    <submittedName>
        <fullName evidence="1">DUF1045 domain-containing protein</fullName>
    </submittedName>
</protein>
<proteinExistence type="predicted"/>